<dbReference type="EMBL" id="ML995918">
    <property type="protein sequence ID" value="KAF2764557.1"/>
    <property type="molecule type" value="Genomic_DNA"/>
</dbReference>
<dbReference type="Proteomes" id="UP000799436">
    <property type="component" value="Unassembled WGS sequence"/>
</dbReference>
<reference evidence="2" key="1">
    <citation type="journal article" date="2020" name="Stud. Mycol.">
        <title>101 Dothideomycetes genomes: a test case for predicting lifestyles and emergence of pathogens.</title>
        <authorList>
            <person name="Haridas S."/>
            <person name="Albert R."/>
            <person name="Binder M."/>
            <person name="Bloem J."/>
            <person name="Labutti K."/>
            <person name="Salamov A."/>
            <person name="Andreopoulos B."/>
            <person name="Baker S."/>
            <person name="Barry K."/>
            <person name="Bills G."/>
            <person name="Bluhm B."/>
            <person name="Cannon C."/>
            <person name="Castanera R."/>
            <person name="Culley D."/>
            <person name="Daum C."/>
            <person name="Ezra D."/>
            <person name="Gonzalez J."/>
            <person name="Henrissat B."/>
            <person name="Kuo A."/>
            <person name="Liang C."/>
            <person name="Lipzen A."/>
            <person name="Lutzoni F."/>
            <person name="Magnuson J."/>
            <person name="Mondo S."/>
            <person name="Nolan M."/>
            <person name="Ohm R."/>
            <person name="Pangilinan J."/>
            <person name="Park H.-J."/>
            <person name="Ramirez L."/>
            <person name="Alfaro M."/>
            <person name="Sun H."/>
            <person name="Tritt A."/>
            <person name="Yoshinaga Y."/>
            <person name="Zwiers L.-H."/>
            <person name="Turgeon B."/>
            <person name="Goodwin S."/>
            <person name="Spatafora J."/>
            <person name="Crous P."/>
            <person name="Grigoriev I."/>
        </authorList>
    </citation>
    <scope>NUCLEOTIDE SEQUENCE</scope>
    <source>
        <strain evidence="2">CBS 116005</strain>
    </source>
</reference>
<feature type="compositionally biased region" description="Polar residues" evidence="1">
    <location>
        <begin position="27"/>
        <end position="37"/>
    </location>
</feature>
<evidence type="ECO:0000313" key="3">
    <source>
        <dbReference type="Proteomes" id="UP000799436"/>
    </source>
</evidence>
<keyword evidence="3" id="KW-1185">Reference proteome</keyword>
<feature type="compositionally biased region" description="Low complexity" evidence="1">
    <location>
        <begin position="91"/>
        <end position="101"/>
    </location>
</feature>
<accession>A0A6G1KVC9</accession>
<evidence type="ECO:0000256" key="1">
    <source>
        <dbReference type="SAM" id="MobiDB-lite"/>
    </source>
</evidence>
<feature type="compositionally biased region" description="Polar residues" evidence="1">
    <location>
        <begin position="1"/>
        <end position="12"/>
    </location>
</feature>
<organism evidence="2 3">
    <name type="scientific">Teratosphaeria nubilosa</name>
    <dbReference type="NCBI Taxonomy" id="161662"/>
    <lineage>
        <taxon>Eukaryota</taxon>
        <taxon>Fungi</taxon>
        <taxon>Dikarya</taxon>
        <taxon>Ascomycota</taxon>
        <taxon>Pezizomycotina</taxon>
        <taxon>Dothideomycetes</taxon>
        <taxon>Dothideomycetidae</taxon>
        <taxon>Mycosphaerellales</taxon>
        <taxon>Teratosphaeriaceae</taxon>
        <taxon>Teratosphaeria</taxon>
    </lineage>
</organism>
<feature type="region of interest" description="Disordered" evidence="1">
    <location>
        <begin position="1"/>
        <end position="37"/>
    </location>
</feature>
<name>A0A6G1KVC9_9PEZI</name>
<protein>
    <submittedName>
        <fullName evidence="2">Uncharacterized protein</fullName>
    </submittedName>
</protein>
<feature type="compositionally biased region" description="Low complexity" evidence="1">
    <location>
        <begin position="116"/>
        <end position="130"/>
    </location>
</feature>
<proteinExistence type="predicted"/>
<evidence type="ECO:0000313" key="2">
    <source>
        <dbReference type="EMBL" id="KAF2764557.1"/>
    </source>
</evidence>
<sequence>MSTTTEPAQPQNEDMKPEENNAFHSDASLQKENNSELQLPGWMHGNILLPPSYRINHELPCAEKASTFTDLISPTWAATPLALLYAPHQTPSSSSNLNSPSKHAHDDHLPISGNAPSSVRTQSSSPSPKSGCRIAPSTRATSPSPLAATMQRAETSPIPGAFHQSDPFSPTPLLSPPANALTLRLAAPHDANGGEAPTR</sequence>
<feature type="region of interest" description="Disordered" evidence="1">
    <location>
        <begin position="88"/>
        <end position="177"/>
    </location>
</feature>
<dbReference type="AlphaFoldDB" id="A0A6G1KVC9"/>
<gene>
    <name evidence="2" type="ORF">EJ03DRAFT_355658</name>
</gene>